<name>A0A5B7ZX61_9BACT</name>
<evidence type="ECO:0000313" key="8">
    <source>
        <dbReference type="Proteomes" id="UP000305398"/>
    </source>
</evidence>
<comment type="subcellular location">
    <subcellularLocation>
        <location evidence="1">Cell outer membrane</location>
    </subcellularLocation>
</comment>
<feature type="domain" description="OmpA-like" evidence="6">
    <location>
        <begin position="330"/>
        <end position="446"/>
    </location>
</feature>
<evidence type="ECO:0000256" key="5">
    <source>
        <dbReference type="SAM" id="Phobius"/>
    </source>
</evidence>
<dbReference type="PANTHER" id="PTHR30329:SF21">
    <property type="entry name" value="LIPOPROTEIN YIAD-RELATED"/>
    <property type="match status" value="1"/>
</dbReference>
<dbReference type="SUPFAM" id="SSF103088">
    <property type="entry name" value="OmpA-like"/>
    <property type="match status" value="1"/>
</dbReference>
<dbReference type="PROSITE" id="PS51123">
    <property type="entry name" value="OMPA_2"/>
    <property type="match status" value="1"/>
</dbReference>
<dbReference type="Pfam" id="PF06078">
    <property type="entry name" value="DUF937"/>
    <property type="match status" value="1"/>
</dbReference>
<feature type="transmembrane region" description="Helical" evidence="5">
    <location>
        <begin position="220"/>
        <end position="240"/>
    </location>
</feature>
<evidence type="ECO:0000256" key="2">
    <source>
        <dbReference type="ARBA" id="ARBA00023136"/>
    </source>
</evidence>
<dbReference type="CDD" id="cd07185">
    <property type="entry name" value="OmpA_C-like"/>
    <property type="match status" value="1"/>
</dbReference>
<evidence type="ECO:0000259" key="6">
    <source>
        <dbReference type="PROSITE" id="PS51123"/>
    </source>
</evidence>
<gene>
    <name evidence="7" type="ORF">FHG12_05410</name>
</gene>
<evidence type="ECO:0000313" key="7">
    <source>
        <dbReference type="EMBL" id="QDA59578.1"/>
    </source>
</evidence>
<organism evidence="7 8">
    <name type="scientific">Hymenobacter jejuensis</name>
    <dbReference type="NCBI Taxonomy" id="2502781"/>
    <lineage>
        <taxon>Bacteria</taxon>
        <taxon>Pseudomonadati</taxon>
        <taxon>Bacteroidota</taxon>
        <taxon>Cytophagia</taxon>
        <taxon>Cytophagales</taxon>
        <taxon>Hymenobacteraceae</taxon>
        <taxon>Hymenobacter</taxon>
    </lineage>
</organism>
<keyword evidence="5" id="KW-0812">Transmembrane</keyword>
<evidence type="ECO:0000256" key="1">
    <source>
        <dbReference type="ARBA" id="ARBA00004442"/>
    </source>
</evidence>
<dbReference type="GO" id="GO:0009279">
    <property type="term" value="C:cell outer membrane"/>
    <property type="evidence" value="ECO:0007669"/>
    <property type="project" value="UniProtKB-SubCell"/>
</dbReference>
<dbReference type="Pfam" id="PF00691">
    <property type="entry name" value="OmpA"/>
    <property type="match status" value="1"/>
</dbReference>
<dbReference type="OrthoDB" id="9782229at2"/>
<keyword evidence="2 4" id="KW-0472">Membrane</keyword>
<sequence length="446" mass="47237">MSQNLLDKIKTHFAGETVSQVSVAVGENEAAVSKVLTRVIPIVLDSFIELADQPGGTEVLWGMTREASESGILTNLTRSVSSGGGWLNRGVELTKSLLDERYTTTVESISRTSGAHATAVSSLFGMAAPVTLGVLGQYSAEHGFDAGDLARWLQTQKNTVVGAMKPEVGGGSIAPWTKIGGPSEAVPLNGYELDARPSHSGGHLYAHQETVAQGKGPMRWILLGLLLVAIAALVEVGFFLGQRRGGVDANGLGGDTASATSATDKGGNSAVAAPLAGRYDKASGNFIYDTGAPTLLKLADGSRLMAGTNSTESRLYQFLADDNIQVDSVNRTKGWISFDRVYFEPNSSKITGESQQQLQNIARILKSFPNAKVKIGGYTDNHGEFKLNLKLSEARATAAMAELVDLGIDATRIVAKGYGQKIPIASNDTDDGRALNRRISIRVTQK</sequence>
<dbReference type="InterPro" id="IPR006665">
    <property type="entry name" value="OmpA-like"/>
</dbReference>
<reference evidence="7 8" key="1">
    <citation type="submission" date="2019-06" db="EMBL/GenBank/DDBJ databases">
        <authorList>
            <person name="Srinivasan S."/>
        </authorList>
    </citation>
    <scope>NUCLEOTIDE SEQUENCE [LARGE SCALE GENOMIC DNA]</scope>
    <source>
        <strain evidence="7 8">17J68-5</strain>
    </source>
</reference>
<dbReference type="PANTHER" id="PTHR30329">
    <property type="entry name" value="STATOR ELEMENT OF FLAGELLAR MOTOR COMPLEX"/>
    <property type="match status" value="1"/>
</dbReference>
<evidence type="ECO:0000256" key="4">
    <source>
        <dbReference type="PROSITE-ProRule" id="PRU00473"/>
    </source>
</evidence>
<dbReference type="InterPro" id="IPR036737">
    <property type="entry name" value="OmpA-like_sf"/>
</dbReference>
<protein>
    <submittedName>
        <fullName evidence="7">OmpA family protein</fullName>
    </submittedName>
</protein>
<dbReference type="InterPro" id="IPR009282">
    <property type="entry name" value="DUF937"/>
</dbReference>
<dbReference type="Gene3D" id="3.30.1330.60">
    <property type="entry name" value="OmpA-like domain"/>
    <property type="match status" value="1"/>
</dbReference>
<dbReference type="RefSeq" id="WP_139514759.1">
    <property type="nucleotide sequence ID" value="NZ_CP040896.1"/>
</dbReference>
<accession>A0A5B7ZX61</accession>
<dbReference type="InterPro" id="IPR006664">
    <property type="entry name" value="OMP_bac"/>
</dbReference>
<proteinExistence type="predicted"/>
<keyword evidence="3" id="KW-0998">Cell outer membrane</keyword>
<keyword evidence="5" id="KW-1133">Transmembrane helix</keyword>
<dbReference type="Proteomes" id="UP000305398">
    <property type="component" value="Chromosome"/>
</dbReference>
<dbReference type="KEGG" id="hyj:FHG12_05410"/>
<dbReference type="AlphaFoldDB" id="A0A5B7ZX61"/>
<dbReference type="EMBL" id="CP040896">
    <property type="protein sequence ID" value="QDA59578.1"/>
    <property type="molecule type" value="Genomic_DNA"/>
</dbReference>
<dbReference type="PRINTS" id="PR01021">
    <property type="entry name" value="OMPADOMAIN"/>
</dbReference>
<keyword evidence="8" id="KW-1185">Reference proteome</keyword>
<evidence type="ECO:0000256" key="3">
    <source>
        <dbReference type="ARBA" id="ARBA00023237"/>
    </source>
</evidence>
<dbReference type="InterPro" id="IPR050330">
    <property type="entry name" value="Bact_OuterMem_StrucFunc"/>
</dbReference>